<evidence type="ECO:0000313" key="1">
    <source>
        <dbReference type="EMBL" id="EKC58442.1"/>
    </source>
</evidence>
<comment type="caution">
    <text evidence="1">The sequence shown here is derived from an EMBL/GenBank/DDBJ whole genome shotgun (WGS) entry which is preliminary data.</text>
</comment>
<proteinExistence type="predicted"/>
<accession>K1SCE6</accession>
<sequence length="88" mass="10330">RSHHHGELTFSMIYAYSEKFMLVFSHDEVVHGKGTLLGKMPGDRAQKLANLRLTYGYMMTHPGKKLLFMGQDLAEEKEWNEMRHIFYP</sequence>
<protein>
    <submittedName>
        <fullName evidence="1">Glycogen branching enzyme</fullName>
    </submittedName>
</protein>
<dbReference type="Gene3D" id="3.20.20.80">
    <property type="entry name" value="Glycosidases"/>
    <property type="match status" value="1"/>
</dbReference>
<dbReference type="InterPro" id="IPR017853">
    <property type="entry name" value="GH"/>
</dbReference>
<reference evidence="1" key="1">
    <citation type="journal article" date="2013" name="Environ. Microbiol.">
        <title>Microbiota from the distal guts of lean and obese adolescents exhibit partial functional redundancy besides clear differences in community structure.</title>
        <authorList>
            <person name="Ferrer M."/>
            <person name="Ruiz A."/>
            <person name="Lanza F."/>
            <person name="Haange S.B."/>
            <person name="Oberbach A."/>
            <person name="Till H."/>
            <person name="Bargiela R."/>
            <person name="Campoy C."/>
            <person name="Segura M.T."/>
            <person name="Richter M."/>
            <person name="von Bergen M."/>
            <person name="Seifert J."/>
            <person name="Suarez A."/>
        </authorList>
    </citation>
    <scope>NUCLEOTIDE SEQUENCE</scope>
</reference>
<organism evidence="1">
    <name type="scientific">human gut metagenome</name>
    <dbReference type="NCBI Taxonomy" id="408170"/>
    <lineage>
        <taxon>unclassified sequences</taxon>
        <taxon>metagenomes</taxon>
        <taxon>organismal metagenomes</taxon>
    </lineage>
</organism>
<dbReference type="EMBL" id="AJWZ01006902">
    <property type="protein sequence ID" value="EKC58442.1"/>
    <property type="molecule type" value="Genomic_DNA"/>
</dbReference>
<dbReference type="AlphaFoldDB" id="K1SCE6"/>
<dbReference type="SUPFAM" id="SSF51445">
    <property type="entry name" value="(Trans)glycosidases"/>
    <property type="match status" value="1"/>
</dbReference>
<feature type="non-terminal residue" evidence="1">
    <location>
        <position position="1"/>
    </location>
</feature>
<gene>
    <name evidence="1" type="ORF">OBE_10004</name>
</gene>
<name>K1SCE6_9ZZZZ</name>